<feature type="chain" id="PRO_5017818470" evidence="1">
    <location>
        <begin position="24"/>
        <end position="202"/>
    </location>
</feature>
<reference evidence="3 4" key="1">
    <citation type="journal article" date="2018" name="Nat. Biotechnol.">
        <title>A standardized bacterial taxonomy based on genome phylogeny substantially revises the tree of life.</title>
        <authorList>
            <person name="Parks D.H."/>
            <person name="Chuvochina M."/>
            <person name="Waite D.W."/>
            <person name="Rinke C."/>
            <person name="Skarshewski A."/>
            <person name="Chaumeil P.A."/>
            <person name="Hugenholtz P."/>
        </authorList>
    </citation>
    <scope>NUCLEOTIDE SEQUENCE [LARGE SCALE GENOMIC DNA]</scope>
    <source>
        <strain evidence="3">UBA9667</strain>
    </source>
</reference>
<dbReference type="Proteomes" id="UP000263098">
    <property type="component" value="Unassembled WGS sequence"/>
</dbReference>
<name>A0A3D2SG96_9BACE</name>
<evidence type="ECO:0000313" key="4">
    <source>
        <dbReference type="Proteomes" id="UP000263098"/>
    </source>
</evidence>
<dbReference type="EMBL" id="DPVG01000410">
    <property type="protein sequence ID" value="HCK25283.1"/>
    <property type="molecule type" value="Genomic_DNA"/>
</dbReference>
<organism evidence="3 4">
    <name type="scientific">Bacteroides graminisolvens</name>
    <dbReference type="NCBI Taxonomy" id="477666"/>
    <lineage>
        <taxon>Bacteria</taxon>
        <taxon>Pseudomonadati</taxon>
        <taxon>Bacteroidota</taxon>
        <taxon>Bacteroidia</taxon>
        <taxon>Bacteroidales</taxon>
        <taxon>Bacteroidaceae</taxon>
        <taxon>Bacteroides</taxon>
    </lineage>
</organism>
<feature type="domain" description="DUF4923" evidence="2">
    <location>
        <begin position="27"/>
        <end position="199"/>
    </location>
</feature>
<evidence type="ECO:0000313" key="3">
    <source>
        <dbReference type="EMBL" id="HCK25283.1"/>
    </source>
</evidence>
<gene>
    <name evidence="3" type="ORF">DHW31_11055</name>
</gene>
<evidence type="ECO:0000259" key="2">
    <source>
        <dbReference type="Pfam" id="PF16270"/>
    </source>
</evidence>
<dbReference type="RefSeq" id="WP_277638372.1">
    <property type="nucleotide sequence ID" value="NZ_JAJUIH010000001.1"/>
</dbReference>
<dbReference type="AlphaFoldDB" id="A0A3D2SG96"/>
<feature type="signal peptide" evidence="1">
    <location>
        <begin position="1"/>
        <end position="23"/>
    </location>
</feature>
<proteinExistence type="predicted"/>
<comment type="caution">
    <text evidence="3">The sequence shown here is derived from an EMBL/GenBank/DDBJ whole genome shotgun (WGS) entry which is preliminary data.</text>
</comment>
<accession>A0A3D2SG96</accession>
<protein>
    <submittedName>
        <fullName evidence="3">DUF4923 domain-containing protein</fullName>
    </submittedName>
</protein>
<evidence type="ECO:0000256" key="1">
    <source>
        <dbReference type="SAM" id="SignalP"/>
    </source>
</evidence>
<dbReference type="Pfam" id="PF16270">
    <property type="entry name" value="DUF4923"/>
    <property type="match status" value="1"/>
</dbReference>
<keyword evidence="1" id="KW-0732">Signal</keyword>
<sequence>MYSLKKVGIAAIITATSVLPLQAQSITDIFNLDNISKAVNSITGKKEAVNLIGVWNYTGSAVEFESSDLLRQAGGTVASLAVENKMNTQLAKVGIKPGTMNFTFNADSTFTSTVGKRTMSGSYSYNASTGKVTLKYLKLLGTSAKVDYSSGEMALLFDADKLLKILAFMGSKSTNTTLKTVSSIAKTYDGMLLGFDMKKNNH</sequence>
<dbReference type="InterPro" id="IPR032575">
    <property type="entry name" value="DUF4923"/>
</dbReference>